<evidence type="ECO:0000256" key="2">
    <source>
        <dbReference type="ARBA" id="ARBA00022448"/>
    </source>
</evidence>
<keyword evidence="4 7" id="KW-0812">Transmembrane</keyword>
<keyword evidence="3" id="KW-1003">Cell membrane</keyword>
<evidence type="ECO:0000256" key="6">
    <source>
        <dbReference type="ARBA" id="ARBA00023136"/>
    </source>
</evidence>
<dbReference type="Proteomes" id="UP000187172">
    <property type="component" value="Unassembled WGS sequence"/>
</dbReference>
<dbReference type="EMBL" id="MRTP01000004">
    <property type="protein sequence ID" value="OMF53875.1"/>
    <property type="molecule type" value="Genomic_DNA"/>
</dbReference>
<dbReference type="InterPro" id="IPR011701">
    <property type="entry name" value="MFS"/>
</dbReference>
<dbReference type="InterPro" id="IPR020846">
    <property type="entry name" value="MFS_dom"/>
</dbReference>
<feature type="transmembrane region" description="Helical" evidence="7">
    <location>
        <begin position="247"/>
        <end position="267"/>
    </location>
</feature>
<feature type="transmembrane region" description="Helical" evidence="7">
    <location>
        <begin position="18"/>
        <end position="42"/>
    </location>
</feature>
<feature type="transmembrane region" description="Helical" evidence="7">
    <location>
        <begin position="54"/>
        <end position="71"/>
    </location>
</feature>
<dbReference type="InterPro" id="IPR005829">
    <property type="entry name" value="Sugar_transporter_CS"/>
</dbReference>
<evidence type="ECO:0000256" key="7">
    <source>
        <dbReference type="SAM" id="Phobius"/>
    </source>
</evidence>
<dbReference type="GO" id="GO:0022857">
    <property type="term" value="F:transmembrane transporter activity"/>
    <property type="evidence" value="ECO:0007669"/>
    <property type="project" value="InterPro"/>
</dbReference>
<keyword evidence="6 7" id="KW-0472">Membrane</keyword>
<feature type="transmembrane region" description="Helical" evidence="7">
    <location>
        <begin position="142"/>
        <end position="163"/>
    </location>
</feature>
<comment type="caution">
    <text evidence="9">The sequence shown here is derived from an EMBL/GenBank/DDBJ whole genome shotgun (WGS) entry which is preliminary data.</text>
</comment>
<sequence length="398" mass="42200">MFSLSTQNDSNRGLSIHYLILITVIVAAGLSQGLLLPVLSIFLEQMGVSSSVNGLNAAALYVGSFAMTLVAERTLGALGFKKLVSAGLVLVLVSVILFPLVPSVKVWFVLRLLVGIGDSAVHYAAQLWVLMVTPAEYRGRNLSLYGMSYGLGFSFGPLGIQLLKYGNAVPFIVLALLMLLVLVLVWAKLPDFRPERTEGEAQPPRRFRRSYALAWYALLPALLYGYMEAGINSNFPVYGLRTGMGESQIAFLLPFIGIGGLILQLPLGMLSDRFGRKNVLIACGLIGGAAFMAVPLAGTATAWLVLLLCLAGGMVGSFFSLGLAYAADILPKALLPAANVVASFHFNIGSIAGPNIGGILMQYGWNGGVFVVMGLAFALFGAVGTAFRTSGGRSQEPL</sequence>
<evidence type="ECO:0000256" key="4">
    <source>
        <dbReference type="ARBA" id="ARBA00022692"/>
    </source>
</evidence>
<dbReference type="CDD" id="cd17477">
    <property type="entry name" value="MFS_YcaD_like"/>
    <property type="match status" value="1"/>
</dbReference>
<dbReference type="InterPro" id="IPR036259">
    <property type="entry name" value="MFS_trans_sf"/>
</dbReference>
<dbReference type="PANTHER" id="PTHR23521">
    <property type="entry name" value="TRANSPORTER MFS SUPERFAMILY"/>
    <property type="match status" value="1"/>
</dbReference>
<dbReference type="SUPFAM" id="SSF103473">
    <property type="entry name" value="MFS general substrate transporter"/>
    <property type="match status" value="1"/>
</dbReference>
<evidence type="ECO:0000256" key="5">
    <source>
        <dbReference type="ARBA" id="ARBA00022989"/>
    </source>
</evidence>
<name>A0A1R1EPY3_9BACL</name>
<feature type="transmembrane region" description="Helical" evidence="7">
    <location>
        <begin position="365"/>
        <end position="387"/>
    </location>
</feature>
<reference evidence="9 10" key="1">
    <citation type="submission" date="2016-11" db="EMBL/GenBank/DDBJ databases">
        <title>Paenibacillus species isolates.</title>
        <authorList>
            <person name="Beno S.M."/>
        </authorList>
    </citation>
    <scope>NUCLEOTIDE SEQUENCE [LARGE SCALE GENOMIC DNA]</scope>
    <source>
        <strain evidence="9 10">FSL R5-0378</strain>
    </source>
</reference>
<feature type="transmembrane region" description="Helical" evidence="7">
    <location>
        <begin position="279"/>
        <end position="297"/>
    </location>
</feature>
<dbReference type="PROSITE" id="PS00216">
    <property type="entry name" value="SUGAR_TRANSPORT_1"/>
    <property type="match status" value="1"/>
</dbReference>
<keyword evidence="10" id="KW-1185">Reference proteome</keyword>
<protein>
    <submittedName>
        <fullName evidence="9">MFS transporter</fullName>
    </submittedName>
</protein>
<dbReference type="PROSITE" id="PS50850">
    <property type="entry name" value="MFS"/>
    <property type="match status" value="1"/>
</dbReference>
<evidence type="ECO:0000313" key="9">
    <source>
        <dbReference type="EMBL" id="OMF53875.1"/>
    </source>
</evidence>
<dbReference type="GO" id="GO:0005886">
    <property type="term" value="C:plasma membrane"/>
    <property type="evidence" value="ECO:0007669"/>
    <property type="project" value="UniProtKB-SubCell"/>
</dbReference>
<feature type="transmembrane region" description="Helical" evidence="7">
    <location>
        <begin position="169"/>
        <end position="189"/>
    </location>
</feature>
<feature type="transmembrane region" description="Helical" evidence="7">
    <location>
        <begin position="210"/>
        <end position="227"/>
    </location>
</feature>
<dbReference type="Pfam" id="PF07690">
    <property type="entry name" value="MFS_1"/>
    <property type="match status" value="1"/>
</dbReference>
<proteinExistence type="predicted"/>
<accession>A0A1R1EPY3</accession>
<evidence type="ECO:0000259" key="8">
    <source>
        <dbReference type="PROSITE" id="PS50850"/>
    </source>
</evidence>
<dbReference type="InterPro" id="IPR047200">
    <property type="entry name" value="MFS_YcaD-like"/>
</dbReference>
<dbReference type="STRING" id="297318.BK138_17920"/>
<keyword evidence="5 7" id="KW-1133">Transmembrane helix</keyword>
<dbReference type="Gene3D" id="1.20.1250.20">
    <property type="entry name" value="MFS general substrate transporter like domains"/>
    <property type="match status" value="2"/>
</dbReference>
<feature type="transmembrane region" description="Helical" evidence="7">
    <location>
        <begin position="83"/>
        <end position="101"/>
    </location>
</feature>
<keyword evidence="2" id="KW-0813">Transport</keyword>
<evidence type="ECO:0000256" key="1">
    <source>
        <dbReference type="ARBA" id="ARBA00004651"/>
    </source>
</evidence>
<evidence type="ECO:0000313" key="10">
    <source>
        <dbReference type="Proteomes" id="UP000187172"/>
    </source>
</evidence>
<feature type="domain" description="Major facilitator superfamily (MFS) profile" evidence="8">
    <location>
        <begin position="17"/>
        <end position="393"/>
    </location>
</feature>
<dbReference type="AlphaFoldDB" id="A0A1R1EPY3"/>
<organism evidence="9 10">
    <name type="scientific">Paenibacillus rhizosphaerae</name>
    <dbReference type="NCBI Taxonomy" id="297318"/>
    <lineage>
        <taxon>Bacteria</taxon>
        <taxon>Bacillati</taxon>
        <taxon>Bacillota</taxon>
        <taxon>Bacilli</taxon>
        <taxon>Bacillales</taxon>
        <taxon>Paenibacillaceae</taxon>
        <taxon>Paenibacillus</taxon>
    </lineage>
</organism>
<dbReference type="PANTHER" id="PTHR23521:SF2">
    <property type="entry name" value="TRANSPORTER MFS SUPERFAMILY"/>
    <property type="match status" value="1"/>
</dbReference>
<evidence type="ECO:0000256" key="3">
    <source>
        <dbReference type="ARBA" id="ARBA00022475"/>
    </source>
</evidence>
<feature type="transmembrane region" description="Helical" evidence="7">
    <location>
        <begin position="303"/>
        <end position="326"/>
    </location>
</feature>
<gene>
    <name evidence="9" type="ORF">BK138_17920</name>
</gene>
<feature type="transmembrane region" description="Helical" evidence="7">
    <location>
        <begin position="333"/>
        <end position="353"/>
    </location>
</feature>
<comment type="subcellular location">
    <subcellularLocation>
        <location evidence="1">Cell membrane</location>
        <topology evidence="1">Multi-pass membrane protein</topology>
    </subcellularLocation>
</comment>